<dbReference type="InterPro" id="IPR032675">
    <property type="entry name" value="LRR_dom_sf"/>
</dbReference>
<protein>
    <recommendedName>
        <fullName evidence="3">F-box domain-containing protein</fullName>
    </recommendedName>
</protein>
<organism evidence="1 2">
    <name type="scientific">Aspergillus transmontanensis</name>
    <dbReference type="NCBI Taxonomy" id="1034304"/>
    <lineage>
        <taxon>Eukaryota</taxon>
        <taxon>Fungi</taxon>
        <taxon>Dikarya</taxon>
        <taxon>Ascomycota</taxon>
        <taxon>Pezizomycotina</taxon>
        <taxon>Eurotiomycetes</taxon>
        <taxon>Eurotiomycetidae</taxon>
        <taxon>Eurotiales</taxon>
        <taxon>Aspergillaceae</taxon>
        <taxon>Aspergillus</taxon>
        <taxon>Aspergillus subgen. Circumdati</taxon>
    </lineage>
</organism>
<dbReference type="Proteomes" id="UP000325433">
    <property type="component" value="Unassembled WGS sequence"/>
</dbReference>
<dbReference type="EMBL" id="ML738306">
    <property type="protein sequence ID" value="KAE8316477.1"/>
    <property type="molecule type" value="Genomic_DNA"/>
</dbReference>
<evidence type="ECO:0000313" key="1">
    <source>
        <dbReference type="EMBL" id="KAE8316477.1"/>
    </source>
</evidence>
<dbReference type="Gene3D" id="3.80.10.10">
    <property type="entry name" value="Ribonuclease Inhibitor"/>
    <property type="match status" value="1"/>
</dbReference>
<gene>
    <name evidence="1" type="ORF">BDV41DRAFT_573760</name>
</gene>
<accession>A0A5N6W6L0</accession>
<reference evidence="2" key="1">
    <citation type="submission" date="2019-04" db="EMBL/GenBank/DDBJ databases">
        <title>Friends and foes A comparative genomics studyof 23 Aspergillus species from section Flavi.</title>
        <authorList>
            <consortium name="DOE Joint Genome Institute"/>
            <person name="Kjaerbolling I."/>
            <person name="Vesth T."/>
            <person name="Frisvad J.C."/>
            <person name="Nybo J.L."/>
            <person name="Theobald S."/>
            <person name="Kildgaard S."/>
            <person name="Isbrandt T."/>
            <person name="Kuo A."/>
            <person name="Sato A."/>
            <person name="Lyhne E.K."/>
            <person name="Kogle M.E."/>
            <person name="Wiebenga A."/>
            <person name="Kun R.S."/>
            <person name="Lubbers R.J."/>
            <person name="Makela M.R."/>
            <person name="Barry K."/>
            <person name="Chovatia M."/>
            <person name="Clum A."/>
            <person name="Daum C."/>
            <person name="Haridas S."/>
            <person name="He G."/>
            <person name="LaButti K."/>
            <person name="Lipzen A."/>
            <person name="Mondo S."/>
            <person name="Riley R."/>
            <person name="Salamov A."/>
            <person name="Simmons B.A."/>
            <person name="Magnuson J.K."/>
            <person name="Henrissat B."/>
            <person name="Mortensen U.H."/>
            <person name="Larsen T.O."/>
            <person name="Devries R.P."/>
            <person name="Grigoriev I.V."/>
            <person name="Machida M."/>
            <person name="Baker S.E."/>
            <person name="Andersen M.R."/>
        </authorList>
    </citation>
    <scope>NUCLEOTIDE SEQUENCE [LARGE SCALE GENOMIC DNA]</scope>
    <source>
        <strain evidence="2">CBS 130015</strain>
    </source>
</reference>
<proteinExistence type="predicted"/>
<keyword evidence="2" id="KW-1185">Reference proteome</keyword>
<dbReference type="AlphaFoldDB" id="A0A5N6W6L0"/>
<name>A0A5N6W6L0_9EURO</name>
<dbReference type="SUPFAM" id="SSF52047">
    <property type="entry name" value="RNI-like"/>
    <property type="match status" value="1"/>
</dbReference>
<evidence type="ECO:0000313" key="2">
    <source>
        <dbReference type="Proteomes" id="UP000325433"/>
    </source>
</evidence>
<sequence length="423" mass="48095">MFLVKHHSDSTLMQIAKMEYSLNRASRENETNLLCKLPEELVENVAAFLGTGDTGIEELCALRLTCAHLYEKSLHYFGRVVLHTVRTDLGFISLERLMKLAGDNHLKDHVHHLLIRGVLNSRMGLGFQWMRHNSGQLDVEQSPGARWLRDVLLSFPNCRSFTVHLDYGWNDSSEHSRLGPSDGITMIMDIIAETGIPVRSFSVYAHQSSSGFAFNDVDPRCLQFDILKDPTFINSWAQVEKLNFHHNFVPGNIGEWVASVIALAPRLKTLEIGFDYTPDAQIITTRLASGPVVLSKLQELTLTEASEMECNELLTLLHFTCRTLRCLKLERLQLKGGTWFPLLAQLHQFPLLQDLTLFWLSTSQKSVLHFVSLPKSLRDTLQGGKLNLDRKQFRGIWKTVYVAYRGHDMQLLLNALLQSARDD</sequence>
<evidence type="ECO:0008006" key="3">
    <source>
        <dbReference type="Google" id="ProtNLM"/>
    </source>
</evidence>